<dbReference type="Gramene" id="mRNA:HanXRQr2_Chr09g0398871">
    <property type="protein sequence ID" value="mRNA:HanXRQr2_Chr09g0398871"/>
    <property type="gene ID" value="HanXRQr2_Chr09g0398871"/>
</dbReference>
<evidence type="ECO:0000313" key="1">
    <source>
        <dbReference type="EMBL" id="KAF5791796.1"/>
    </source>
</evidence>
<dbReference type="AlphaFoldDB" id="A0A9K3N9A6"/>
<comment type="caution">
    <text evidence="1">The sequence shown here is derived from an EMBL/GenBank/DDBJ whole genome shotgun (WGS) entry which is preliminary data.</text>
</comment>
<accession>A0A9K3N9A6</accession>
<evidence type="ECO:0000313" key="2">
    <source>
        <dbReference type="Proteomes" id="UP000215914"/>
    </source>
</evidence>
<gene>
    <name evidence="1" type="ORF">HanXRQr2_Chr09g0398871</name>
</gene>
<name>A0A9K3N9A6_HELAN</name>
<proteinExistence type="predicted"/>
<sequence>MMCSRILFQRLLSLQKPIPLSLLSKGSMHYHGFNGLRVIHIVCGFRG</sequence>
<reference evidence="1" key="2">
    <citation type="submission" date="2020-06" db="EMBL/GenBank/DDBJ databases">
        <title>Helianthus annuus Genome sequencing and assembly Release 2.</title>
        <authorList>
            <person name="Gouzy J."/>
            <person name="Langlade N."/>
            <person name="Munos S."/>
        </authorList>
    </citation>
    <scope>NUCLEOTIDE SEQUENCE</scope>
    <source>
        <tissue evidence="1">Leaves</tissue>
    </source>
</reference>
<keyword evidence="2" id="KW-1185">Reference proteome</keyword>
<protein>
    <submittedName>
        <fullName evidence="1">Uncharacterized protein</fullName>
    </submittedName>
</protein>
<organism evidence="1 2">
    <name type="scientific">Helianthus annuus</name>
    <name type="common">Common sunflower</name>
    <dbReference type="NCBI Taxonomy" id="4232"/>
    <lineage>
        <taxon>Eukaryota</taxon>
        <taxon>Viridiplantae</taxon>
        <taxon>Streptophyta</taxon>
        <taxon>Embryophyta</taxon>
        <taxon>Tracheophyta</taxon>
        <taxon>Spermatophyta</taxon>
        <taxon>Magnoliopsida</taxon>
        <taxon>eudicotyledons</taxon>
        <taxon>Gunneridae</taxon>
        <taxon>Pentapetalae</taxon>
        <taxon>asterids</taxon>
        <taxon>campanulids</taxon>
        <taxon>Asterales</taxon>
        <taxon>Asteraceae</taxon>
        <taxon>Asteroideae</taxon>
        <taxon>Heliantheae alliance</taxon>
        <taxon>Heliantheae</taxon>
        <taxon>Helianthus</taxon>
    </lineage>
</organism>
<reference evidence="1" key="1">
    <citation type="journal article" date="2017" name="Nature">
        <title>The sunflower genome provides insights into oil metabolism, flowering and Asterid evolution.</title>
        <authorList>
            <person name="Badouin H."/>
            <person name="Gouzy J."/>
            <person name="Grassa C.J."/>
            <person name="Murat F."/>
            <person name="Staton S.E."/>
            <person name="Cottret L."/>
            <person name="Lelandais-Briere C."/>
            <person name="Owens G.L."/>
            <person name="Carrere S."/>
            <person name="Mayjonade B."/>
            <person name="Legrand L."/>
            <person name="Gill N."/>
            <person name="Kane N.C."/>
            <person name="Bowers J.E."/>
            <person name="Hubner S."/>
            <person name="Bellec A."/>
            <person name="Berard A."/>
            <person name="Berges H."/>
            <person name="Blanchet N."/>
            <person name="Boniface M.C."/>
            <person name="Brunel D."/>
            <person name="Catrice O."/>
            <person name="Chaidir N."/>
            <person name="Claudel C."/>
            <person name="Donnadieu C."/>
            <person name="Faraut T."/>
            <person name="Fievet G."/>
            <person name="Helmstetter N."/>
            <person name="King M."/>
            <person name="Knapp S.J."/>
            <person name="Lai Z."/>
            <person name="Le Paslier M.C."/>
            <person name="Lippi Y."/>
            <person name="Lorenzon L."/>
            <person name="Mandel J.R."/>
            <person name="Marage G."/>
            <person name="Marchand G."/>
            <person name="Marquand E."/>
            <person name="Bret-Mestries E."/>
            <person name="Morien E."/>
            <person name="Nambeesan S."/>
            <person name="Nguyen T."/>
            <person name="Pegot-Espagnet P."/>
            <person name="Pouilly N."/>
            <person name="Raftis F."/>
            <person name="Sallet E."/>
            <person name="Schiex T."/>
            <person name="Thomas J."/>
            <person name="Vandecasteele C."/>
            <person name="Vares D."/>
            <person name="Vear F."/>
            <person name="Vautrin S."/>
            <person name="Crespi M."/>
            <person name="Mangin B."/>
            <person name="Burke J.M."/>
            <person name="Salse J."/>
            <person name="Munos S."/>
            <person name="Vincourt P."/>
            <person name="Rieseberg L.H."/>
            <person name="Langlade N.B."/>
        </authorList>
    </citation>
    <scope>NUCLEOTIDE SEQUENCE</scope>
    <source>
        <tissue evidence="1">Leaves</tissue>
    </source>
</reference>
<dbReference type="Proteomes" id="UP000215914">
    <property type="component" value="Unassembled WGS sequence"/>
</dbReference>
<dbReference type="EMBL" id="MNCJ02000324">
    <property type="protein sequence ID" value="KAF5791796.1"/>
    <property type="molecule type" value="Genomic_DNA"/>
</dbReference>